<feature type="compositionally biased region" description="Low complexity" evidence="1">
    <location>
        <begin position="87"/>
        <end position="135"/>
    </location>
</feature>
<feature type="compositionally biased region" description="Basic residues" evidence="1">
    <location>
        <begin position="184"/>
        <end position="196"/>
    </location>
</feature>
<keyword evidence="4" id="KW-1185">Reference proteome</keyword>
<dbReference type="Proteomes" id="UP000076078">
    <property type="component" value="Unassembled WGS sequence"/>
</dbReference>
<keyword evidence="2" id="KW-1133">Transmembrane helix</keyword>
<proteinExistence type="predicted"/>
<protein>
    <submittedName>
        <fullName evidence="3">Uncharacterized protein</fullName>
    </submittedName>
</protein>
<keyword evidence="2" id="KW-0812">Transmembrane</keyword>
<dbReference type="OrthoDB" id="10653447at2759"/>
<feature type="transmembrane region" description="Helical" evidence="2">
    <location>
        <begin position="48"/>
        <end position="73"/>
    </location>
</feature>
<evidence type="ECO:0000313" key="3">
    <source>
        <dbReference type="EMBL" id="KYQ92876.1"/>
    </source>
</evidence>
<evidence type="ECO:0000313" key="4">
    <source>
        <dbReference type="Proteomes" id="UP000076078"/>
    </source>
</evidence>
<sequence>MDKVFEYYNKLETLVISKLPFFQNQPLLYLENPFSRFLITHLPQPYKIYSIALSILIVSVCLLNSILLTYLLFTPIQKSDNTKTKSQKTPQKSKSTSKSTSTPKKTPTKKQTPQKSPQQLTSNKKKNSTPNKLPSQETPTKLEYLESVSGLYKTPESKPTTTTGKLNFEDESDTASSSSETSKSKKGKTPVKRQSRSKLIETSPPANERRISVPPTRFSSLVFDTDQTYPSQSTSKSKKSK</sequence>
<dbReference type="AlphaFoldDB" id="A0A151ZFX9"/>
<dbReference type="InParanoid" id="A0A151ZFX9"/>
<dbReference type="EMBL" id="LODT01000028">
    <property type="protein sequence ID" value="KYQ92876.1"/>
    <property type="molecule type" value="Genomic_DNA"/>
</dbReference>
<evidence type="ECO:0000256" key="1">
    <source>
        <dbReference type="SAM" id="MobiDB-lite"/>
    </source>
</evidence>
<comment type="caution">
    <text evidence="3">The sequence shown here is derived from an EMBL/GenBank/DDBJ whole genome shotgun (WGS) entry which is preliminary data.</text>
</comment>
<organism evidence="3 4">
    <name type="scientific">Tieghemostelium lacteum</name>
    <name type="common">Slime mold</name>
    <name type="synonym">Dictyostelium lacteum</name>
    <dbReference type="NCBI Taxonomy" id="361077"/>
    <lineage>
        <taxon>Eukaryota</taxon>
        <taxon>Amoebozoa</taxon>
        <taxon>Evosea</taxon>
        <taxon>Eumycetozoa</taxon>
        <taxon>Dictyostelia</taxon>
        <taxon>Dictyosteliales</taxon>
        <taxon>Raperosteliaceae</taxon>
        <taxon>Tieghemostelium</taxon>
    </lineage>
</organism>
<keyword evidence="2" id="KW-0472">Membrane</keyword>
<feature type="region of interest" description="Disordered" evidence="1">
    <location>
        <begin position="81"/>
        <end position="241"/>
    </location>
</feature>
<accession>A0A151ZFX9</accession>
<gene>
    <name evidence="3" type="ORF">DLAC_05465</name>
</gene>
<reference evidence="3 4" key="1">
    <citation type="submission" date="2015-12" db="EMBL/GenBank/DDBJ databases">
        <title>Dictyostelia acquired genes for synthesis and detection of signals that induce cell-type specialization by lateral gene transfer from prokaryotes.</title>
        <authorList>
            <person name="Gloeckner G."/>
            <person name="Schaap P."/>
        </authorList>
    </citation>
    <scope>NUCLEOTIDE SEQUENCE [LARGE SCALE GENOMIC DNA]</scope>
    <source>
        <strain evidence="3 4">TK</strain>
    </source>
</reference>
<name>A0A151ZFX9_TIELA</name>
<evidence type="ECO:0000256" key="2">
    <source>
        <dbReference type="SAM" id="Phobius"/>
    </source>
</evidence>